<dbReference type="HAMAP" id="MF_00601">
    <property type="entry name" value="EutC"/>
    <property type="match status" value="1"/>
</dbReference>
<comment type="catalytic activity">
    <reaction evidence="5">
        <text>ethanolamine = acetaldehyde + NH4(+)</text>
        <dbReference type="Rhea" id="RHEA:15313"/>
        <dbReference type="ChEBI" id="CHEBI:15343"/>
        <dbReference type="ChEBI" id="CHEBI:28938"/>
        <dbReference type="ChEBI" id="CHEBI:57603"/>
        <dbReference type="EC" id="4.3.1.7"/>
    </reaction>
</comment>
<comment type="subunit">
    <text evidence="5">The basic unit is a heterodimer which dimerizes to form tetramers. The heterotetramers trimerize; 6 large subunits form a core ring with 6 small subunits projecting outwards.</text>
</comment>
<dbReference type="GO" id="GO:0006520">
    <property type="term" value="P:amino acid metabolic process"/>
    <property type="evidence" value="ECO:0007669"/>
    <property type="project" value="InterPro"/>
</dbReference>
<comment type="caution">
    <text evidence="6">The sequence shown here is derived from an EMBL/GenBank/DDBJ whole genome shotgun (WGS) entry which is preliminary data.</text>
</comment>
<evidence type="ECO:0000256" key="1">
    <source>
        <dbReference type="ARBA" id="ARBA00022628"/>
    </source>
</evidence>
<organism evidence="6 7">
    <name type="scientific">Desulforamulus aquiferis</name>
    <dbReference type="NCBI Taxonomy" id="1397668"/>
    <lineage>
        <taxon>Bacteria</taxon>
        <taxon>Bacillati</taxon>
        <taxon>Bacillota</taxon>
        <taxon>Clostridia</taxon>
        <taxon>Eubacteriales</taxon>
        <taxon>Peptococcaceae</taxon>
        <taxon>Desulforamulus</taxon>
    </lineage>
</organism>
<dbReference type="GO" id="GO:0009350">
    <property type="term" value="C:ethanolamine ammonia-lyase complex"/>
    <property type="evidence" value="ECO:0007669"/>
    <property type="project" value="UniProtKB-UniRule"/>
</dbReference>
<dbReference type="InterPro" id="IPR009246">
    <property type="entry name" value="EutC"/>
</dbReference>
<keyword evidence="2 5" id="KW-0456">Lyase</keyword>
<dbReference type="PANTHER" id="PTHR39330:SF1">
    <property type="entry name" value="ETHANOLAMINE AMMONIA-LYASE SMALL SUBUNIT"/>
    <property type="match status" value="1"/>
</dbReference>
<gene>
    <name evidence="5 6" type="primary">eutC</name>
    <name evidence="6" type="ORF">P6N53_13635</name>
</gene>
<proteinExistence type="inferred from homology"/>
<reference evidence="6" key="2">
    <citation type="submission" date="2023-03" db="EMBL/GenBank/DDBJ databases">
        <authorList>
            <person name="Zhang Z."/>
        </authorList>
    </citation>
    <scope>NUCLEOTIDE SEQUENCE</scope>
    <source>
        <strain evidence="6">DSA</strain>
    </source>
</reference>
<sequence length="260" mass="28497">MNEKQIEELEDLAAVDLQGEILIPEPEDSAALEYFKQCTPARIGVWRSGPRPLTRTLLRFRADHATAQDSVFKEVSEEFLAKFDLVKVQTLVKNKDQYLTRPDLGRMLSEEDLAKICKECQGSPQVQIIIADGLSSRAIEANLEDILPALKQGLSAYNLQVGTDIFVKYGRVAVMDVIGMALEAEVIVLLVGERPGLGTSDSMSAYMIYKPNKETLMADHSVVSNIHKGGTPPAEAGAHLATVLKKIYDAKASGVKLTLQ</sequence>
<evidence type="ECO:0000313" key="7">
    <source>
        <dbReference type="Proteomes" id="UP001172911"/>
    </source>
</evidence>
<dbReference type="GO" id="GO:0031419">
    <property type="term" value="F:cobalamin binding"/>
    <property type="evidence" value="ECO:0007669"/>
    <property type="project" value="UniProtKB-UniRule"/>
</dbReference>
<dbReference type="InterPro" id="IPR042251">
    <property type="entry name" value="EutC_C"/>
</dbReference>
<dbReference type="GO" id="GO:0008851">
    <property type="term" value="F:ethanolamine ammonia-lyase activity"/>
    <property type="evidence" value="ECO:0007669"/>
    <property type="project" value="UniProtKB-UniRule"/>
</dbReference>
<evidence type="ECO:0000256" key="4">
    <source>
        <dbReference type="ARBA" id="ARBA00024446"/>
    </source>
</evidence>
<dbReference type="NCBIfam" id="NF003971">
    <property type="entry name" value="PRK05465.1"/>
    <property type="match status" value="1"/>
</dbReference>
<evidence type="ECO:0000313" key="6">
    <source>
        <dbReference type="EMBL" id="MDO7788268.1"/>
    </source>
</evidence>
<name>A0AAW7ZFU3_9FIRM</name>
<keyword evidence="7" id="KW-1185">Reference proteome</keyword>
<comment type="function">
    <text evidence="5">Catalyzes the deamination of various vicinal amino-alcohols to oxo compounds. Allows this organism to utilize ethanolamine as the sole source of nitrogen and carbon in the presence of external vitamin B12.</text>
</comment>
<dbReference type="RefSeq" id="WP_304544052.1">
    <property type="nucleotide sequence ID" value="NZ_JARPTC010000020.1"/>
</dbReference>
<comment type="subcellular location">
    <subcellularLocation>
        <location evidence="5">Bacterial microcompartment</location>
    </subcellularLocation>
</comment>
<dbReference type="Pfam" id="PF05985">
    <property type="entry name" value="EutC"/>
    <property type="match status" value="1"/>
</dbReference>
<dbReference type="GO" id="GO:0031471">
    <property type="term" value="C:ethanolamine degradation polyhedral organelle"/>
    <property type="evidence" value="ECO:0007669"/>
    <property type="project" value="UniProtKB-UniRule"/>
</dbReference>
<protein>
    <recommendedName>
        <fullName evidence="5">Ethanolamine ammonia-lyase small subunit</fullName>
        <shortName evidence="5">EAL small subunit</shortName>
        <ecNumber evidence="5">4.3.1.7</ecNumber>
    </recommendedName>
</protein>
<dbReference type="InterPro" id="IPR042255">
    <property type="entry name" value="EutC_N"/>
</dbReference>
<dbReference type="Proteomes" id="UP001172911">
    <property type="component" value="Unassembled WGS sequence"/>
</dbReference>
<feature type="binding site" evidence="5">
    <location>
        <position position="172"/>
    </location>
    <ligand>
        <name>adenosylcob(III)alamin</name>
        <dbReference type="ChEBI" id="CHEBI:18408"/>
    </ligand>
</feature>
<dbReference type="PANTHER" id="PTHR39330">
    <property type="entry name" value="ETHANOLAMINE AMMONIA-LYASE LIGHT CHAIN"/>
    <property type="match status" value="1"/>
</dbReference>
<evidence type="ECO:0000256" key="5">
    <source>
        <dbReference type="HAMAP-Rule" id="MF_00601"/>
    </source>
</evidence>
<dbReference type="AlphaFoldDB" id="A0AAW7ZFU3"/>
<dbReference type="EMBL" id="JARPTC010000020">
    <property type="protein sequence ID" value="MDO7788268.1"/>
    <property type="molecule type" value="Genomic_DNA"/>
</dbReference>
<comment type="pathway">
    <text evidence="5">Amine and polyamine degradation; ethanolamine degradation.</text>
</comment>
<dbReference type="EC" id="4.3.1.7" evidence="5"/>
<dbReference type="GO" id="GO:0046336">
    <property type="term" value="P:ethanolamine catabolic process"/>
    <property type="evidence" value="ECO:0007669"/>
    <property type="project" value="UniProtKB-UniRule"/>
</dbReference>
<dbReference type="Gene3D" id="3.40.50.11240">
    <property type="entry name" value="Ethanolamine ammonia-lyase light chain (EutC)"/>
    <property type="match status" value="1"/>
</dbReference>
<dbReference type="PIRSF" id="PIRSF018982">
    <property type="entry name" value="EutC"/>
    <property type="match status" value="1"/>
</dbReference>
<evidence type="ECO:0000256" key="3">
    <source>
        <dbReference type="ARBA" id="ARBA00023285"/>
    </source>
</evidence>
<feature type="binding site" evidence="5">
    <location>
        <position position="193"/>
    </location>
    <ligand>
        <name>adenosylcob(III)alamin</name>
        <dbReference type="ChEBI" id="CHEBI:18408"/>
    </ligand>
</feature>
<keyword evidence="1 5" id="KW-0846">Cobalamin</keyword>
<dbReference type="Gene3D" id="1.10.30.40">
    <property type="entry name" value="Ethanolamine ammonia-lyase light chain (EutC), N-terminal domain"/>
    <property type="match status" value="1"/>
</dbReference>
<keyword evidence="4 5" id="KW-1283">Bacterial microcompartment</keyword>
<accession>A0AAW7ZFU3</accession>
<evidence type="ECO:0000256" key="2">
    <source>
        <dbReference type="ARBA" id="ARBA00023239"/>
    </source>
</evidence>
<keyword evidence="3 5" id="KW-0170">Cobalt</keyword>
<comment type="similarity">
    <text evidence="5">Belongs to the EutC family.</text>
</comment>
<comment type="cofactor">
    <cofactor evidence="5">
        <name>adenosylcob(III)alamin</name>
        <dbReference type="ChEBI" id="CHEBI:18408"/>
    </cofactor>
    <text evidence="5">Binds between the large and small subunits.</text>
</comment>
<reference evidence="6" key="1">
    <citation type="journal article" date="2023" name="J. Hazard. Mater.">
        <title>Anaerobic biodegradation of pyrene and benzo[a]pyrene by a new sulfate-reducing Desulforamulus aquiferis strain DSA.</title>
        <authorList>
            <person name="Zhang Z."/>
            <person name="Sun J."/>
            <person name="Gong X."/>
            <person name="Wang C."/>
            <person name="Wang H."/>
        </authorList>
    </citation>
    <scope>NUCLEOTIDE SEQUENCE</scope>
    <source>
        <strain evidence="6">DSA</strain>
    </source>
</reference>